<dbReference type="HAMAP" id="MF_00612">
    <property type="entry name" value="UPF0225"/>
    <property type="match status" value="1"/>
</dbReference>
<dbReference type="EMBL" id="JACOFX010000016">
    <property type="protein sequence ID" value="MBC3910445.1"/>
    <property type="molecule type" value="Genomic_DNA"/>
</dbReference>
<dbReference type="PANTHER" id="PTHR33747">
    <property type="entry name" value="UPF0225 PROTEIN SCO1677"/>
    <property type="match status" value="1"/>
</dbReference>
<evidence type="ECO:0000259" key="2">
    <source>
        <dbReference type="Pfam" id="PF17775"/>
    </source>
</evidence>
<evidence type="ECO:0000313" key="4">
    <source>
        <dbReference type="Proteomes" id="UP000646911"/>
    </source>
</evidence>
<protein>
    <recommendedName>
        <fullName evidence="1">UPF0225 protein H8L47_23025</fullName>
    </recommendedName>
</protein>
<evidence type="ECO:0000313" key="3">
    <source>
        <dbReference type="EMBL" id="MBC3910445.1"/>
    </source>
</evidence>
<dbReference type="Proteomes" id="UP000646911">
    <property type="component" value="Unassembled WGS sequence"/>
</dbReference>
<name>A0ABR6ZFF0_9BURK</name>
<dbReference type="InterPro" id="IPR048469">
    <property type="entry name" value="YchJ-like_M"/>
</dbReference>
<evidence type="ECO:0000256" key="1">
    <source>
        <dbReference type="HAMAP-Rule" id="MF_00612"/>
    </source>
</evidence>
<dbReference type="Pfam" id="PF17775">
    <property type="entry name" value="YchJ_M-like"/>
    <property type="match status" value="1"/>
</dbReference>
<comment type="caution">
    <text evidence="3">The sequence shown here is derived from an EMBL/GenBank/DDBJ whole genome shotgun (WGS) entry which is preliminary data.</text>
</comment>
<sequence length="127" mass="14404">MSSKACPCGSTKSFDLCCGPYISGAAVTSTAEALMRSRYTAYTLNDEAYLRATWDERTCPKERITHDDPTKWLGLEVKKFKADGDNATVEFVARYKIGGKAHRLHELSRFVRYEGKWFYVDGSFPEK</sequence>
<dbReference type="PANTHER" id="PTHR33747:SF1">
    <property type="entry name" value="ADENYLATE CYCLASE-ASSOCIATED CAP C-TERMINAL DOMAIN-CONTAINING PROTEIN"/>
    <property type="match status" value="1"/>
</dbReference>
<organism evidence="3 4">
    <name type="scientific">Undibacterium umbellatum</name>
    <dbReference type="NCBI Taxonomy" id="2762300"/>
    <lineage>
        <taxon>Bacteria</taxon>
        <taxon>Pseudomonadati</taxon>
        <taxon>Pseudomonadota</taxon>
        <taxon>Betaproteobacteria</taxon>
        <taxon>Burkholderiales</taxon>
        <taxon>Oxalobacteraceae</taxon>
        <taxon>Undibacterium</taxon>
    </lineage>
</organism>
<dbReference type="Gene3D" id="3.10.450.50">
    <property type="match status" value="1"/>
</dbReference>
<keyword evidence="4" id="KW-1185">Reference proteome</keyword>
<accession>A0ABR6ZFF0</accession>
<dbReference type="SUPFAM" id="SSF54427">
    <property type="entry name" value="NTF2-like"/>
    <property type="match status" value="1"/>
</dbReference>
<reference evidence="3 4" key="1">
    <citation type="submission" date="2020-08" db="EMBL/GenBank/DDBJ databases">
        <title>Novel species isolated from subtropical streams in China.</title>
        <authorList>
            <person name="Lu H."/>
        </authorList>
    </citation>
    <scope>NUCLEOTIDE SEQUENCE [LARGE SCALE GENOMIC DNA]</scope>
    <source>
        <strain evidence="3 4">NL8W</strain>
    </source>
</reference>
<dbReference type="RefSeq" id="WP_186955952.1">
    <property type="nucleotide sequence ID" value="NZ_JACOFX010000016.1"/>
</dbReference>
<dbReference type="InterPro" id="IPR032710">
    <property type="entry name" value="NTF2-like_dom_sf"/>
</dbReference>
<proteinExistence type="inferred from homology"/>
<gene>
    <name evidence="3" type="ORF">H8L47_23025</name>
</gene>
<dbReference type="InterPro" id="IPR023006">
    <property type="entry name" value="YchJ-like"/>
</dbReference>
<comment type="similarity">
    <text evidence="1">Belongs to the UPF0225 family.</text>
</comment>
<feature type="domain" description="YchJ-like middle NTF2-like" evidence="2">
    <location>
        <begin position="30"/>
        <end position="122"/>
    </location>
</feature>